<keyword evidence="8" id="KW-1185">Reference proteome</keyword>
<dbReference type="GO" id="GO:0005739">
    <property type="term" value="C:mitochondrion"/>
    <property type="evidence" value="ECO:0007669"/>
    <property type="project" value="UniProtKB-SubCell"/>
</dbReference>
<dbReference type="InterPro" id="IPR007741">
    <property type="entry name" value="Ribosomal_mL43/mS25/NADH_DH"/>
</dbReference>
<dbReference type="SMART" id="SM00916">
    <property type="entry name" value="L51_S25_CI-B8"/>
    <property type="match status" value="1"/>
</dbReference>
<keyword evidence="3" id="KW-0496">Mitochondrion</keyword>
<dbReference type="SUPFAM" id="SSF52833">
    <property type="entry name" value="Thioredoxin-like"/>
    <property type="match status" value="1"/>
</dbReference>
<comment type="caution">
    <text evidence="7">The sequence shown here is derived from an EMBL/GenBank/DDBJ whole genome shotgun (WGS) entry which is preliminary data.</text>
</comment>
<dbReference type="Proteomes" id="UP001271007">
    <property type="component" value="Unassembled WGS sequence"/>
</dbReference>
<evidence type="ECO:0000313" key="8">
    <source>
        <dbReference type="Proteomes" id="UP001271007"/>
    </source>
</evidence>
<feature type="compositionally biased region" description="Basic and acidic residues" evidence="5">
    <location>
        <begin position="156"/>
        <end position="199"/>
    </location>
</feature>
<dbReference type="GO" id="GO:0003735">
    <property type="term" value="F:structural constituent of ribosome"/>
    <property type="evidence" value="ECO:0007669"/>
    <property type="project" value="InterPro"/>
</dbReference>
<evidence type="ECO:0000256" key="1">
    <source>
        <dbReference type="ARBA" id="ARBA00004173"/>
    </source>
</evidence>
<feature type="domain" description="Ribosomal protein/NADH dehydrogenase" evidence="6">
    <location>
        <begin position="41"/>
        <end position="152"/>
    </location>
</feature>
<feature type="compositionally biased region" description="Low complexity" evidence="5">
    <location>
        <begin position="99"/>
        <end position="122"/>
    </location>
</feature>
<feature type="region of interest" description="Disordered" evidence="5">
    <location>
        <begin position="93"/>
        <end position="134"/>
    </location>
</feature>
<dbReference type="InterPro" id="IPR040049">
    <property type="entry name" value="Ribosomal_mS25/mL61"/>
</dbReference>
<evidence type="ECO:0000313" key="7">
    <source>
        <dbReference type="EMBL" id="KAK3056566.1"/>
    </source>
</evidence>
<reference evidence="7" key="1">
    <citation type="submission" date="2023-04" db="EMBL/GenBank/DDBJ databases">
        <title>Black Yeasts Isolated from many extreme environments.</title>
        <authorList>
            <person name="Coleine C."/>
            <person name="Stajich J.E."/>
            <person name="Selbmann L."/>
        </authorList>
    </citation>
    <scope>NUCLEOTIDE SEQUENCE</scope>
    <source>
        <strain evidence="7">CCFEE 5312</strain>
    </source>
</reference>
<gene>
    <name evidence="7" type="ORF">LTR09_002359</name>
</gene>
<name>A0AAJ0GFI7_9PEZI</name>
<dbReference type="EMBL" id="JAWDJX010000005">
    <property type="protein sequence ID" value="KAK3056566.1"/>
    <property type="molecule type" value="Genomic_DNA"/>
</dbReference>
<evidence type="ECO:0000256" key="2">
    <source>
        <dbReference type="ARBA" id="ARBA00022980"/>
    </source>
</evidence>
<accession>A0AAJ0GFI7</accession>
<sequence length="207" mass="23650">MVSLSQRMRKLQTKLLAIRLGPGAAVLPKDVKRIHMRFGAKINGGHMGPRKFWRHELIRLKYHNPAVPMTVDQIRESQTPETEATMSIHFVSSENARQTSASETSSPAPTDSTTTRTQPSDTDPTERVETIDMKNRTNSEILQQLMQITRAAPVEPTEKDKEELQLLEEQSVRSERDSKQYAEHRARVKRERDLFEQGRNDSAMQTA</sequence>
<evidence type="ECO:0000256" key="4">
    <source>
        <dbReference type="ARBA" id="ARBA00023274"/>
    </source>
</evidence>
<comment type="subcellular location">
    <subcellularLocation>
        <location evidence="1">Mitochondrion</location>
    </subcellularLocation>
</comment>
<feature type="compositionally biased region" description="Basic and acidic residues" evidence="5">
    <location>
        <begin position="124"/>
        <end position="134"/>
    </location>
</feature>
<dbReference type="Pfam" id="PF05047">
    <property type="entry name" value="L51_S25_CI-B8"/>
    <property type="match status" value="1"/>
</dbReference>
<evidence type="ECO:0000256" key="3">
    <source>
        <dbReference type="ARBA" id="ARBA00023128"/>
    </source>
</evidence>
<dbReference type="PANTHER" id="PTHR13274:SF2">
    <property type="entry name" value="SMALL RIBOSOMAL SUBUNIT PROTEIN MS25"/>
    <property type="match status" value="1"/>
</dbReference>
<organism evidence="7 8">
    <name type="scientific">Extremus antarcticus</name>
    <dbReference type="NCBI Taxonomy" id="702011"/>
    <lineage>
        <taxon>Eukaryota</taxon>
        <taxon>Fungi</taxon>
        <taxon>Dikarya</taxon>
        <taxon>Ascomycota</taxon>
        <taxon>Pezizomycotina</taxon>
        <taxon>Dothideomycetes</taxon>
        <taxon>Dothideomycetidae</taxon>
        <taxon>Mycosphaerellales</taxon>
        <taxon>Extremaceae</taxon>
        <taxon>Extremus</taxon>
    </lineage>
</organism>
<evidence type="ECO:0000259" key="6">
    <source>
        <dbReference type="SMART" id="SM00916"/>
    </source>
</evidence>
<keyword evidence="4" id="KW-0687">Ribonucleoprotein</keyword>
<dbReference type="PANTHER" id="PTHR13274">
    <property type="entry name" value="MITOCHONDRIAL RIBOSOMAL PROTEIN S25"/>
    <property type="match status" value="1"/>
</dbReference>
<dbReference type="GO" id="GO:0005840">
    <property type="term" value="C:ribosome"/>
    <property type="evidence" value="ECO:0007669"/>
    <property type="project" value="UniProtKB-KW"/>
</dbReference>
<evidence type="ECO:0000256" key="5">
    <source>
        <dbReference type="SAM" id="MobiDB-lite"/>
    </source>
</evidence>
<dbReference type="GO" id="GO:1990904">
    <property type="term" value="C:ribonucleoprotein complex"/>
    <property type="evidence" value="ECO:0007669"/>
    <property type="project" value="UniProtKB-KW"/>
</dbReference>
<keyword evidence="2" id="KW-0689">Ribosomal protein</keyword>
<dbReference type="InterPro" id="IPR036249">
    <property type="entry name" value="Thioredoxin-like_sf"/>
</dbReference>
<feature type="region of interest" description="Disordered" evidence="5">
    <location>
        <begin position="150"/>
        <end position="207"/>
    </location>
</feature>
<dbReference type="AlphaFoldDB" id="A0AAJ0GFI7"/>
<proteinExistence type="predicted"/>
<protein>
    <recommendedName>
        <fullName evidence="6">Ribosomal protein/NADH dehydrogenase domain-containing protein</fullName>
    </recommendedName>
</protein>